<protein>
    <submittedName>
        <fullName evidence="1">Uncharacterized protein</fullName>
    </submittedName>
</protein>
<dbReference type="Proteomes" id="UP000075901">
    <property type="component" value="Unassembled WGS sequence"/>
</dbReference>
<reference evidence="2" key="1">
    <citation type="submission" date="2013-09" db="EMBL/GenBank/DDBJ databases">
        <title>The Genome Sequence of Anopheles maculatus species B.</title>
        <authorList>
            <consortium name="The Broad Institute Genomics Platform"/>
            <person name="Neafsey D.E."/>
            <person name="Besansky N."/>
            <person name="Howell P."/>
            <person name="Walton C."/>
            <person name="Young S.K."/>
            <person name="Zeng Q."/>
            <person name="Gargeya S."/>
            <person name="Fitzgerald M."/>
            <person name="Haas B."/>
            <person name="Abouelleil A."/>
            <person name="Allen A.W."/>
            <person name="Alvarado L."/>
            <person name="Arachchi H.M."/>
            <person name="Berlin A.M."/>
            <person name="Chapman S.B."/>
            <person name="Gainer-Dewar J."/>
            <person name="Goldberg J."/>
            <person name="Griggs A."/>
            <person name="Gujja S."/>
            <person name="Hansen M."/>
            <person name="Howarth C."/>
            <person name="Imamovic A."/>
            <person name="Ireland A."/>
            <person name="Larimer J."/>
            <person name="McCowan C."/>
            <person name="Murphy C."/>
            <person name="Pearson M."/>
            <person name="Poon T.W."/>
            <person name="Priest M."/>
            <person name="Roberts A."/>
            <person name="Saif S."/>
            <person name="Shea T."/>
            <person name="Sisk P."/>
            <person name="Sykes S."/>
            <person name="Wortman J."/>
            <person name="Nusbaum C."/>
            <person name="Birren B."/>
        </authorList>
    </citation>
    <scope>NUCLEOTIDE SEQUENCE [LARGE SCALE GENOMIC DNA]</scope>
    <source>
        <strain evidence="2">maculatus3</strain>
    </source>
</reference>
<organism evidence="1 2">
    <name type="scientific">Anopheles maculatus</name>
    <dbReference type="NCBI Taxonomy" id="74869"/>
    <lineage>
        <taxon>Eukaryota</taxon>
        <taxon>Metazoa</taxon>
        <taxon>Ecdysozoa</taxon>
        <taxon>Arthropoda</taxon>
        <taxon>Hexapoda</taxon>
        <taxon>Insecta</taxon>
        <taxon>Pterygota</taxon>
        <taxon>Neoptera</taxon>
        <taxon>Endopterygota</taxon>
        <taxon>Diptera</taxon>
        <taxon>Nematocera</taxon>
        <taxon>Culicoidea</taxon>
        <taxon>Culicidae</taxon>
        <taxon>Anophelinae</taxon>
        <taxon>Anopheles</taxon>
        <taxon>Anopheles maculatus group</taxon>
    </lineage>
</organism>
<proteinExistence type="predicted"/>
<evidence type="ECO:0000313" key="2">
    <source>
        <dbReference type="Proteomes" id="UP000075901"/>
    </source>
</evidence>
<keyword evidence="2" id="KW-1185">Reference proteome</keyword>
<reference evidence="1" key="2">
    <citation type="submission" date="2020-05" db="UniProtKB">
        <authorList>
            <consortium name="EnsemblMetazoa"/>
        </authorList>
    </citation>
    <scope>IDENTIFICATION</scope>
    <source>
        <strain evidence="1">maculatus3</strain>
    </source>
</reference>
<dbReference type="EnsemblMetazoa" id="AMAM005572-RA">
    <property type="protein sequence ID" value="AMAM005572-PA"/>
    <property type="gene ID" value="AMAM005572"/>
</dbReference>
<evidence type="ECO:0000313" key="1">
    <source>
        <dbReference type="EnsemblMetazoa" id="AMAM005572-PA"/>
    </source>
</evidence>
<name>A0A182SF66_9DIPT</name>
<dbReference type="AlphaFoldDB" id="A0A182SF66"/>
<accession>A0A182SF66</accession>
<dbReference type="VEuPathDB" id="VectorBase:AMAM005572"/>
<sequence length="102" mass="11338">MCRLWQLGRCNNPLVLPASATQQHNLLPVVGHQCVHFSRPENPPTHLVPCRYGGCLQDVSGARYRMPIPERHRTDGCVRGVSRNGCSYDSCSGNVMIYGTDK</sequence>